<evidence type="ECO:0000313" key="2">
    <source>
        <dbReference type="EMBL" id="EGG19425.1"/>
    </source>
</evidence>
<organism evidence="2 3">
    <name type="scientific">Cavenderia fasciculata</name>
    <name type="common">Slime mold</name>
    <name type="synonym">Dictyostelium fasciculatum</name>
    <dbReference type="NCBI Taxonomy" id="261658"/>
    <lineage>
        <taxon>Eukaryota</taxon>
        <taxon>Amoebozoa</taxon>
        <taxon>Evosea</taxon>
        <taxon>Eumycetozoa</taxon>
        <taxon>Dictyostelia</taxon>
        <taxon>Acytosteliales</taxon>
        <taxon>Cavenderiaceae</taxon>
        <taxon>Cavenderia</taxon>
    </lineage>
</organism>
<reference evidence="2" key="1">
    <citation type="submission" date="2010-01" db="EMBL/GenBank/DDBJ databases">
        <title>Living fossils from the dawn of multicellularity.</title>
        <authorList>
            <person name="Gloeckner G."/>
            <person name="Schaap P."/>
            <person name="Noegel A.A."/>
            <person name="Felder M."/>
            <person name="Eichinger L."/>
            <person name="Heidel A.J."/>
            <person name="Platzer M."/>
        </authorList>
    </citation>
    <scope>NUCLEOTIDE SEQUENCE [LARGE SCALE GENOMIC DNA]</scope>
    <source>
        <strain evidence="2">SH3</strain>
    </source>
</reference>
<dbReference type="GeneID" id="14871486"/>
<accession>F4PXB5</accession>
<reference evidence="3" key="2">
    <citation type="journal article" date="2011" name="Genome Res.">
        <title>Phylogeny-wide analysis of social amoeba genomes highlights ancient origins for complex intercellular communication.</title>
        <authorList>
            <person name="Heidel A.J."/>
            <person name="Lawal H.M."/>
            <person name="Felder M."/>
            <person name="Schilde C."/>
            <person name="Helps N.R."/>
            <person name="Tunggal B."/>
            <person name="Rivero F."/>
            <person name="John U."/>
            <person name="Schleicher M."/>
            <person name="Eichinger L."/>
            <person name="Platzer M."/>
            <person name="Noegel A.A."/>
            <person name="Schaap P."/>
            <person name="Gloeckner G."/>
        </authorList>
    </citation>
    <scope>NUCLEOTIDE SEQUENCE [LARGE SCALE GENOMIC DNA]</scope>
    <source>
        <strain evidence="3">SH3</strain>
    </source>
</reference>
<dbReference type="GeneID" id="14871608"/>
<dbReference type="KEGG" id="dfa:DFA_02211"/>
<name>F4PXB5_CACFS</name>
<keyword evidence="3" id="KW-1185">Reference proteome</keyword>
<dbReference type="EMBL" id="GL883014">
    <property type="protein sequence ID" value="EGG19425.1"/>
    <property type="molecule type" value="Genomic_DNA"/>
</dbReference>
<dbReference type="RefSeq" id="XP_004357719.1">
    <property type="nucleotide sequence ID" value="XM_004357662.1"/>
</dbReference>
<dbReference type="RefSeq" id="XP_004357695.1">
    <property type="nucleotide sequence ID" value="XM_004357638.1"/>
</dbReference>
<proteinExistence type="predicted"/>
<protein>
    <submittedName>
        <fullName evidence="2">Uncharacterized protein</fullName>
    </submittedName>
</protein>
<dbReference type="Proteomes" id="UP000007797">
    <property type="component" value="Unassembled WGS sequence"/>
</dbReference>
<dbReference type="EMBL" id="GL883015">
    <property type="protein sequence ID" value="EGG19424.1"/>
    <property type="molecule type" value="Genomic_DNA"/>
</dbReference>
<dbReference type="AlphaFoldDB" id="F4PXB5"/>
<gene>
    <name evidence="2" type="ORF">DFA_00002</name>
    <name evidence="1" type="ORF">DFA_02211</name>
</gene>
<evidence type="ECO:0000313" key="1">
    <source>
        <dbReference type="EMBL" id="EGG19424.1"/>
    </source>
</evidence>
<dbReference type="KEGG" id="dfa:DFA_00002"/>
<sequence>RRLFGSLFEIEALSCLFVCSMFELITPTKWYNRGSTSQTSNKPSSTHV</sequence>
<evidence type="ECO:0000313" key="3">
    <source>
        <dbReference type="Proteomes" id="UP000007797"/>
    </source>
</evidence>
<feature type="non-terminal residue" evidence="2">
    <location>
        <position position="1"/>
    </location>
</feature>